<dbReference type="AlphaFoldDB" id="A0AAW8CZJ5"/>
<name>A0AAW8CZJ5_9BURK</name>
<dbReference type="Pfam" id="PF26395">
    <property type="entry name" value="E2-CBASS"/>
    <property type="match status" value="1"/>
</dbReference>
<proteinExistence type="predicted"/>
<reference evidence="2" key="1">
    <citation type="submission" date="2023-07" db="EMBL/GenBank/DDBJ databases">
        <title>Sorghum-associated microbial communities from plants grown in Nebraska, USA.</title>
        <authorList>
            <person name="Schachtman D."/>
        </authorList>
    </citation>
    <scope>NUCLEOTIDE SEQUENCE</scope>
    <source>
        <strain evidence="2">DS3754</strain>
    </source>
</reference>
<dbReference type="RefSeq" id="WP_307686964.1">
    <property type="nucleotide sequence ID" value="NZ_JAUSRD010000021.1"/>
</dbReference>
<evidence type="ECO:0000259" key="1">
    <source>
        <dbReference type="Pfam" id="PF26395"/>
    </source>
</evidence>
<gene>
    <name evidence="2" type="ORF">J2W31_005914</name>
</gene>
<dbReference type="Proteomes" id="UP001242045">
    <property type="component" value="Unassembled WGS sequence"/>
</dbReference>
<feature type="domain" description="Type II CBASS E2 protein" evidence="1">
    <location>
        <begin position="4"/>
        <end position="114"/>
    </location>
</feature>
<protein>
    <recommendedName>
        <fullName evidence="1">Type II CBASS E2 protein domain-containing protein</fullName>
    </recommendedName>
</protein>
<accession>A0AAW8CZJ5</accession>
<evidence type="ECO:0000313" key="3">
    <source>
        <dbReference type="Proteomes" id="UP001242045"/>
    </source>
</evidence>
<organism evidence="2 3">
    <name type="scientific">Variovorax boronicumulans</name>
    <dbReference type="NCBI Taxonomy" id="436515"/>
    <lineage>
        <taxon>Bacteria</taxon>
        <taxon>Pseudomonadati</taxon>
        <taxon>Pseudomonadota</taxon>
        <taxon>Betaproteobacteria</taxon>
        <taxon>Burkholderiales</taxon>
        <taxon>Comamonadaceae</taxon>
        <taxon>Variovorax</taxon>
    </lineage>
</organism>
<evidence type="ECO:0000313" key="2">
    <source>
        <dbReference type="EMBL" id="MDP9896773.1"/>
    </source>
</evidence>
<dbReference type="EMBL" id="JAUSRD010000021">
    <property type="protein sequence ID" value="MDP9896773.1"/>
    <property type="molecule type" value="Genomic_DNA"/>
</dbReference>
<sequence length="123" mass="14657">MQLIQGRELRFRFAISPTAFSRQYQCLLVMTRTGFPEMFILSPNLLELSDGRTLPHIYRHDGGGTKLCLWLPRKSEWSSHMRLLETYIAWTSEWLNYFEEWLVTDQWAGGGEHPVPKKKKRWR</sequence>
<dbReference type="InterPro" id="IPR058588">
    <property type="entry name" value="E2-CBASS"/>
</dbReference>
<comment type="caution">
    <text evidence="2">The sequence shown here is derived from an EMBL/GenBank/DDBJ whole genome shotgun (WGS) entry which is preliminary data.</text>
</comment>